<evidence type="ECO:0000313" key="3">
    <source>
        <dbReference type="EMBL" id="MBD2776406.1"/>
    </source>
</evidence>
<accession>A0A8J6XRY2</accession>
<feature type="coiled-coil region" evidence="1">
    <location>
        <begin position="56"/>
        <end position="83"/>
    </location>
</feature>
<dbReference type="InterPro" id="IPR007280">
    <property type="entry name" value="Peptidase_C_arc/bac"/>
</dbReference>
<evidence type="ECO:0000256" key="1">
    <source>
        <dbReference type="SAM" id="Coils"/>
    </source>
</evidence>
<dbReference type="Proteomes" id="UP000629098">
    <property type="component" value="Unassembled WGS sequence"/>
</dbReference>
<dbReference type="Pfam" id="PF04151">
    <property type="entry name" value="PPC"/>
    <property type="match status" value="1"/>
</dbReference>
<feature type="coiled-coil region" evidence="1">
    <location>
        <begin position="141"/>
        <end position="179"/>
    </location>
</feature>
<dbReference type="SUPFAM" id="SSF89260">
    <property type="entry name" value="Collagen-binding domain"/>
    <property type="match status" value="1"/>
</dbReference>
<comment type="caution">
    <text evidence="3">The sequence shown here is derived from an EMBL/GenBank/DDBJ whole genome shotgun (WGS) entry which is preliminary data.</text>
</comment>
<reference evidence="3" key="1">
    <citation type="submission" date="2020-09" db="EMBL/GenBank/DDBJ databases">
        <title>Iningainema tapete sp. nov. (Scytonemataceae, Cyanobacteria) from greenhouses in central Florida (USA) produces two types of nodularin with biosynthetic potential for microcystin-LR and anabaenopeptins.</title>
        <authorList>
            <person name="Berthold D.E."/>
            <person name="Lefler F.W."/>
            <person name="Huang I.-S."/>
            <person name="Abdulla H."/>
            <person name="Zimba P.V."/>
            <person name="Laughinghouse H.D. IV."/>
        </authorList>
    </citation>
    <scope>NUCLEOTIDE SEQUENCE</scope>
    <source>
        <strain evidence="3">BLCCT55</strain>
    </source>
</reference>
<protein>
    <recommendedName>
        <fullName evidence="2">Peptidase C-terminal archaeal/bacterial domain-containing protein</fullName>
    </recommendedName>
</protein>
<sequence length="309" mass="35159">MPKYKCIRCSHEFISEDLPSGCECCGRQDLFIEYLTYKSLLEEKSSVKTESVPKMLTELETENSKLNKKVSELESEIKTKKSKLDKKTFELESKNKEFTTLKTRLESEVTAITRYKNSLSAIASVTIIGLGILCFNQYQKANRLEREISSSTGDYKEQIKELQNKIEQLSADREKLVTEGGKLGEKVNYYKNLLSYYPFSLSTGQQVIYQGNLVSGSTSTGKQEYQIWVQTASKFDISLYNLTADADLEIVKENGEPLKTSQRTNNSGTASEFLNNFYLNPGSYFIRVKLYGSSPSTSYSLKVYRRPNL</sequence>
<gene>
    <name evidence="3" type="ORF">ICL16_31210</name>
</gene>
<dbReference type="EMBL" id="JACXAE010000093">
    <property type="protein sequence ID" value="MBD2776406.1"/>
    <property type="molecule type" value="Genomic_DNA"/>
</dbReference>
<dbReference type="AlphaFoldDB" id="A0A8J6XRY2"/>
<organism evidence="3 4">
    <name type="scientific">Iningainema tapete BLCC-T55</name>
    <dbReference type="NCBI Taxonomy" id="2748662"/>
    <lineage>
        <taxon>Bacteria</taxon>
        <taxon>Bacillati</taxon>
        <taxon>Cyanobacteriota</taxon>
        <taxon>Cyanophyceae</taxon>
        <taxon>Nostocales</taxon>
        <taxon>Scytonemataceae</taxon>
        <taxon>Iningainema tapete</taxon>
    </lineage>
</organism>
<name>A0A8J6XRY2_9CYAN</name>
<keyword evidence="1" id="KW-0175">Coiled coil</keyword>
<dbReference type="Gene3D" id="1.10.287.1490">
    <property type="match status" value="1"/>
</dbReference>
<dbReference type="RefSeq" id="WP_190835478.1">
    <property type="nucleotide sequence ID" value="NZ_CAWPPI010000093.1"/>
</dbReference>
<keyword evidence="4" id="KW-1185">Reference proteome</keyword>
<proteinExistence type="predicted"/>
<dbReference type="Gene3D" id="2.60.120.380">
    <property type="match status" value="1"/>
</dbReference>
<evidence type="ECO:0000313" key="4">
    <source>
        <dbReference type="Proteomes" id="UP000629098"/>
    </source>
</evidence>
<evidence type="ECO:0000259" key="2">
    <source>
        <dbReference type="Pfam" id="PF04151"/>
    </source>
</evidence>
<feature type="domain" description="Peptidase C-terminal archaeal/bacterial" evidence="2">
    <location>
        <begin position="225"/>
        <end position="288"/>
    </location>
</feature>